<gene>
    <name evidence="1" type="ORF">ASPGLDRAFT_53360</name>
</gene>
<dbReference type="PANTHER" id="PTHR47260">
    <property type="entry name" value="UPF0644 PROTEIN PB2B4.06"/>
    <property type="match status" value="1"/>
</dbReference>
<dbReference type="CDD" id="cd03443">
    <property type="entry name" value="PaaI_thioesterase"/>
    <property type="match status" value="1"/>
</dbReference>
<dbReference type="InterPro" id="IPR052061">
    <property type="entry name" value="PTE-AB_protein"/>
</dbReference>
<evidence type="ECO:0000313" key="2">
    <source>
        <dbReference type="Proteomes" id="UP000184300"/>
    </source>
</evidence>
<keyword evidence="2" id="KW-1185">Reference proteome</keyword>
<protein>
    <recommendedName>
        <fullName evidence="3">Thioesterase domain-containing protein</fullName>
    </recommendedName>
</protein>
<dbReference type="Proteomes" id="UP000184300">
    <property type="component" value="Unassembled WGS sequence"/>
</dbReference>
<dbReference type="OrthoDB" id="506431at2759"/>
<dbReference type="STRING" id="1160497.A0A1L9V4K6"/>
<reference evidence="2" key="1">
    <citation type="journal article" date="2017" name="Genome Biol.">
        <title>Comparative genomics reveals high biological diversity and specific adaptations in the industrially and medically important fungal genus Aspergillus.</title>
        <authorList>
            <person name="de Vries R.P."/>
            <person name="Riley R."/>
            <person name="Wiebenga A."/>
            <person name="Aguilar-Osorio G."/>
            <person name="Amillis S."/>
            <person name="Uchima C.A."/>
            <person name="Anderluh G."/>
            <person name="Asadollahi M."/>
            <person name="Askin M."/>
            <person name="Barry K."/>
            <person name="Battaglia E."/>
            <person name="Bayram O."/>
            <person name="Benocci T."/>
            <person name="Braus-Stromeyer S.A."/>
            <person name="Caldana C."/>
            <person name="Canovas D."/>
            <person name="Cerqueira G.C."/>
            <person name="Chen F."/>
            <person name="Chen W."/>
            <person name="Choi C."/>
            <person name="Clum A."/>
            <person name="Dos Santos R.A."/>
            <person name="Damasio A.R."/>
            <person name="Diallinas G."/>
            <person name="Emri T."/>
            <person name="Fekete E."/>
            <person name="Flipphi M."/>
            <person name="Freyberg S."/>
            <person name="Gallo A."/>
            <person name="Gournas C."/>
            <person name="Habgood R."/>
            <person name="Hainaut M."/>
            <person name="Harispe M.L."/>
            <person name="Henrissat B."/>
            <person name="Hilden K.S."/>
            <person name="Hope R."/>
            <person name="Hossain A."/>
            <person name="Karabika E."/>
            <person name="Karaffa L."/>
            <person name="Karanyi Z."/>
            <person name="Krasevec N."/>
            <person name="Kuo A."/>
            <person name="Kusch H."/>
            <person name="LaButti K."/>
            <person name="Lagendijk E.L."/>
            <person name="Lapidus A."/>
            <person name="Levasseur A."/>
            <person name="Lindquist E."/>
            <person name="Lipzen A."/>
            <person name="Logrieco A.F."/>
            <person name="MacCabe A."/>
            <person name="Maekelae M.R."/>
            <person name="Malavazi I."/>
            <person name="Melin P."/>
            <person name="Meyer V."/>
            <person name="Mielnichuk N."/>
            <person name="Miskei M."/>
            <person name="Molnar A.P."/>
            <person name="Mule G."/>
            <person name="Ngan C.Y."/>
            <person name="Orejas M."/>
            <person name="Orosz E."/>
            <person name="Ouedraogo J.P."/>
            <person name="Overkamp K.M."/>
            <person name="Park H.-S."/>
            <person name="Perrone G."/>
            <person name="Piumi F."/>
            <person name="Punt P.J."/>
            <person name="Ram A.F."/>
            <person name="Ramon A."/>
            <person name="Rauscher S."/>
            <person name="Record E."/>
            <person name="Riano-Pachon D.M."/>
            <person name="Robert V."/>
            <person name="Roehrig J."/>
            <person name="Ruller R."/>
            <person name="Salamov A."/>
            <person name="Salih N.S."/>
            <person name="Samson R.A."/>
            <person name="Sandor E."/>
            <person name="Sanguinetti M."/>
            <person name="Schuetze T."/>
            <person name="Sepcic K."/>
            <person name="Shelest E."/>
            <person name="Sherlock G."/>
            <person name="Sophianopoulou V."/>
            <person name="Squina F.M."/>
            <person name="Sun H."/>
            <person name="Susca A."/>
            <person name="Todd R.B."/>
            <person name="Tsang A."/>
            <person name="Unkles S.E."/>
            <person name="van de Wiele N."/>
            <person name="van Rossen-Uffink D."/>
            <person name="Oliveira J.V."/>
            <person name="Vesth T.C."/>
            <person name="Visser J."/>
            <person name="Yu J.-H."/>
            <person name="Zhou M."/>
            <person name="Andersen M.R."/>
            <person name="Archer D.B."/>
            <person name="Baker S.E."/>
            <person name="Benoit I."/>
            <person name="Brakhage A.A."/>
            <person name="Braus G.H."/>
            <person name="Fischer R."/>
            <person name="Frisvad J.C."/>
            <person name="Goldman G.H."/>
            <person name="Houbraken J."/>
            <person name="Oakley B."/>
            <person name="Pocsi I."/>
            <person name="Scazzocchio C."/>
            <person name="Seiboth B."/>
            <person name="vanKuyk P.A."/>
            <person name="Wortman J."/>
            <person name="Dyer P.S."/>
            <person name="Grigoriev I.V."/>
        </authorList>
    </citation>
    <scope>NUCLEOTIDE SEQUENCE [LARGE SCALE GENOMIC DNA]</scope>
    <source>
        <strain evidence="2">CBS 516.65</strain>
    </source>
</reference>
<dbReference type="PANTHER" id="PTHR47260:SF3">
    <property type="entry name" value="THIOESTERASE FAMILY PROTEIN (AFU_ORTHOLOGUE AFUA_7G03960)"/>
    <property type="match status" value="1"/>
</dbReference>
<evidence type="ECO:0008006" key="3">
    <source>
        <dbReference type="Google" id="ProtNLM"/>
    </source>
</evidence>
<dbReference type="InterPro" id="IPR029069">
    <property type="entry name" value="HotDog_dom_sf"/>
</dbReference>
<dbReference type="GeneID" id="34464216"/>
<evidence type="ECO:0000313" key="1">
    <source>
        <dbReference type="EMBL" id="OJJ78762.1"/>
    </source>
</evidence>
<proteinExistence type="predicted"/>
<dbReference type="RefSeq" id="XP_022395460.1">
    <property type="nucleotide sequence ID" value="XM_022547955.1"/>
</dbReference>
<dbReference type="VEuPathDB" id="FungiDB:ASPGLDRAFT_53360"/>
<dbReference type="EMBL" id="KV878928">
    <property type="protein sequence ID" value="OJJ78762.1"/>
    <property type="molecule type" value="Genomic_DNA"/>
</dbReference>
<accession>A0A1L9V4K6</accession>
<dbReference type="Gene3D" id="3.10.129.10">
    <property type="entry name" value="Hotdog Thioesterase"/>
    <property type="match status" value="1"/>
</dbReference>
<sequence>MSGYLISPGPRIRVNGMMWGNQIRRRCFSDRSDFLGQFLESHQPSRAAVNYFSAIDWTRRVLDDRNYEAVPFFSRYLDEQTGENRFFSRTVNTPTTIPHILALRQKGLTTIDTAEPEPSIRLQCTPTPEIQNRRPGVICLMALGPELEAHPSIVHGGFQGVIFDEIMRFVILLHQHNIAHPGPRDIHYTTRMSISYRAPVITPSDVLVRSWLARREGRKWFAEAQIVDYNNKILTSAESMWVTANGAAS</sequence>
<organism evidence="1 2">
    <name type="scientific">Aspergillus glaucus CBS 516.65</name>
    <dbReference type="NCBI Taxonomy" id="1160497"/>
    <lineage>
        <taxon>Eukaryota</taxon>
        <taxon>Fungi</taxon>
        <taxon>Dikarya</taxon>
        <taxon>Ascomycota</taxon>
        <taxon>Pezizomycotina</taxon>
        <taxon>Eurotiomycetes</taxon>
        <taxon>Eurotiomycetidae</taxon>
        <taxon>Eurotiales</taxon>
        <taxon>Aspergillaceae</taxon>
        <taxon>Aspergillus</taxon>
        <taxon>Aspergillus subgen. Aspergillus</taxon>
    </lineage>
</organism>
<dbReference type="SUPFAM" id="SSF54637">
    <property type="entry name" value="Thioesterase/thiol ester dehydrase-isomerase"/>
    <property type="match status" value="1"/>
</dbReference>
<name>A0A1L9V4K6_ASPGL</name>
<dbReference type="AlphaFoldDB" id="A0A1L9V4K6"/>